<name>A0ACC1LNT5_9FUNG</name>
<gene>
    <name evidence="1" type="ORF">H4S07_001644</name>
</gene>
<protein>
    <submittedName>
        <fullName evidence="1">Uncharacterized protein</fullName>
    </submittedName>
</protein>
<keyword evidence="2" id="KW-1185">Reference proteome</keyword>
<evidence type="ECO:0000313" key="2">
    <source>
        <dbReference type="Proteomes" id="UP001140096"/>
    </source>
</evidence>
<reference evidence="1" key="1">
    <citation type="submission" date="2022-07" db="EMBL/GenBank/DDBJ databases">
        <title>Phylogenomic reconstructions and comparative analyses of Kickxellomycotina fungi.</title>
        <authorList>
            <person name="Reynolds N.K."/>
            <person name="Stajich J.E."/>
            <person name="Barry K."/>
            <person name="Grigoriev I.V."/>
            <person name="Crous P."/>
            <person name="Smith M.E."/>
        </authorList>
    </citation>
    <scope>NUCLEOTIDE SEQUENCE</scope>
    <source>
        <strain evidence="1">CBS 102833</strain>
    </source>
</reference>
<comment type="caution">
    <text evidence="1">The sequence shown here is derived from an EMBL/GenBank/DDBJ whole genome shotgun (WGS) entry which is preliminary data.</text>
</comment>
<accession>A0ACC1LNT5</accession>
<organism evidence="1 2">
    <name type="scientific">Coemansia furcata</name>
    <dbReference type="NCBI Taxonomy" id="417177"/>
    <lineage>
        <taxon>Eukaryota</taxon>
        <taxon>Fungi</taxon>
        <taxon>Fungi incertae sedis</taxon>
        <taxon>Zoopagomycota</taxon>
        <taxon>Kickxellomycotina</taxon>
        <taxon>Kickxellomycetes</taxon>
        <taxon>Kickxellales</taxon>
        <taxon>Kickxellaceae</taxon>
        <taxon>Coemansia</taxon>
    </lineage>
</organism>
<evidence type="ECO:0000313" key="1">
    <source>
        <dbReference type="EMBL" id="KAJ2812077.1"/>
    </source>
</evidence>
<dbReference type="Proteomes" id="UP001140096">
    <property type="component" value="Unassembled WGS sequence"/>
</dbReference>
<sequence>MTVYMYGFVSIVLGYSRAWLFMAASVALYVLDWRPSAAQPVAYVQVPPSPPVSGTRQEEE</sequence>
<dbReference type="EMBL" id="JANBUP010000296">
    <property type="protein sequence ID" value="KAJ2812077.1"/>
    <property type="molecule type" value="Genomic_DNA"/>
</dbReference>
<proteinExistence type="predicted"/>